<dbReference type="EMBL" id="PFBO01000074">
    <property type="protein sequence ID" value="PIT90434.1"/>
    <property type="molecule type" value="Genomic_DNA"/>
</dbReference>
<gene>
    <name evidence="2" type="ORF">COU22_02195</name>
</gene>
<feature type="signal peptide" evidence="1">
    <location>
        <begin position="1"/>
        <end position="21"/>
    </location>
</feature>
<comment type="caution">
    <text evidence="2">The sequence shown here is derived from an EMBL/GenBank/DDBJ whole genome shotgun (WGS) entry which is preliminary data.</text>
</comment>
<evidence type="ECO:0008006" key="4">
    <source>
        <dbReference type="Google" id="ProtNLM"/>
    </source>
</evidence>
<sequence>MKKLLLLPGLLLLIACQPSLEDLENKIPFHSNAQKYSRADIQHLWNETKLFPALDSLSNGQLHYFDYPVRIINFNQEDMPVFCNDPIGYAIQFRDEETIVWKFTMDKNSSDLRWKLEHGQVITGWRINHHKQ</sequence>
<evidence type="ECO:0000313" key="3">
    <source>
        <dbReference type="Proteomes" id="UP000230543"/>
    </source>
</evidence>
<evidence type="ECO:0000256" key="1">
    <source>
        <dbReference type="SAM" id="SignalP"/>
    </source>
</evidence>
<dbReference type="PROSITE" id="PS51257">
    <property type="entry name" value="PROKAR_LIPOPROTEIN"/>
    <property type="match status" value="1"/>
</dbReference>
<keyword evidence="1" id="KW-0732">Signal</keyword>
<protein>
    <recommendedName>
        <fullName evidence="4">Lipoprotein</fullName>
    </recommendedName>
</protein>
<name>A0A2M6WCF3_9BACT</name>
<dbReference type="AlphaFoldDB" id="A0A2M6WCF3"/>
<proteinExistence type="predicted"/>
<feature type="chain" id="PRO_5014727640" description="Lipoprotein" evidence="1">
    <location>
        <begin position="22"/>
        <end position="132"/>
    </location>
</feature>
<dbReference type="Proteomes" id="UP000230543">
    <property type="component" value="Unassembled WGS sequence"/>
</dbReference>
<reference evidence="3" key="1">
    <citation type="submission" date="2017-09" db="EMBL/GenBank/DDBJ databases">
        <title>Depth-based differentiation of microbial function through sediment-hosted aquifers and enrichment of novel symbionts in the deep terrestrial subsurface.</title>
        <authorList>
            <person name="Probst A.J."/>
            <person name="Ladd B."/>
            <person name="Jarett J.K."/>
            <person name="Geller-Mcgrath D.E."/>
            <person name="Sieber C.M.K."/>
            <person name="Emerson J.B."/>
            <person name="Anantharaman K."/>
            <person name="Thomas B.C."/>
            <person name="Malmstrom R."/>
            <person name="Stieglmeier M."/>
            <person name="Klingl A."/>
            <person name="Woyke T."/>
            <person name="Ryan C.M."/>
            <person name="Banfield J.F."/>
        </authorList>
    </citation>
    <scope>NUCLEOTIDE SEQUENCE [LARGE SCALE GENOMIC DNA]</scope>
</reference>
<evidence type="ECO:0000313" key="2">
    <source>
        <dbReference type="EMBL" id="PIT90434.1"/>
    </source>
</evidence>
<organism evidence="2 3">
    <name type="scientific">Candidatus Komeilibacteria bacterium CG10_big_fil_rev_8_21_14_0_10_41_13</name>
    <dbReference type="NCBI Taxonomy" id="1974476"/>
    <lineage>
        <taxon>Bacteria</taxon>
        <taxon>Candidatus Komeiliibacteriota</taxon>
    </lineage>
</organism>
<accession>A0A2M6WCF3</accession>